<evidence type="ECO:0000259" key="2">
    <source>
        <dbReference type="Pfam" id="PF22137"/>
    </source>
</evidence>
<reference evidence="3 4" key="1">
    <citation type="journal article" date="2013" name="PLoS Pathog.">
        <title>Genomic analysis of the Kiwifruit pathogen Pseudomonas syringae pv. actinidiae provides insight into the origins of an emergent plant disease.</title>
        <authorList>
            <person name="McCann H.C."/>
            <person name="Rikkerink E.H."/>
            <person name="Bertels F."/>
            <person name="Fiers M."/>
            <person name="Lu A."/>
            <person name="Rees-George J."/>
            <person name="Andersen M.T."/>
            <person name="Gleave A.P."/>
            <person name="Haubold B."/>
            <person name="Wohlers M.W."/>
            <person name="Guttman D.S."/>
            <person name="Wang P.W."/>
            <person name="Straub C."/>
            <person name="Vanneste J.L."/>
            <person name="Rainey P.B."/>
            <person name="Templeton M.D."/>
        </authorList>
    </citation>
    <scope>NUCLEOTIDE SEQUENCE [LARGE SCALE GENOMIC DNA]</scope>
    <source>
        <strain evidence="3 4">ICMP 19096</strain>
    </source>
</reference>
<proteinExistence type="predicted"/>
<gene>
    <name evidence="3" type="ORF">A245_18170</name>
</gene>
<feature type="non-terminal residue" evidence="3">
    <location>
        <position position="117"/>
    </location>
</feature>
<evidence type="ECO:0000256" key="1">
    <source>
        <dbReference type="SAM" id="MobiDB-lite"/>
    </source>
</evidence>
<comment type="caution">
    <text evidence="3">The sequence shown here is derived from an EMBL/GenBank/DDBJ whole genome shotgun (WGS) entry which is preliminary data.</text>
</comment>
<feature type="domain" description="T6SS Phospholipase effector Tle1-like C-terminal" evidence="2">
    <location>
        <begin position="12"/>
        <end position="92"/>
    </location>
</feature>
<feature type="compositionally biased region" description="Polar residues" evidence="1">
    <location>
        <begin position="87"/>
        <end position="101"/>
    </location>
</feature>
<dbReference type="AlphaFoldDB" id="A0A656JXN0"/>
<dbReference type="EMBL" id="AOKF01001531">
    <property type="protein sequence ID" value="EPN59262.1"/>
    <property type="molecule type" value="Genomic_DNA"/>
</dbReference>
<organism evidence="3 4">
    <name type="scientific">Pseudomonas syringae pv. actinidiae ICMP 19096</name>
    <dbReference type="NCBI Taxonomy" id="1194405"/>
    <lineage>
        <taxon>Bacteria</taxon>
        <taxon>Pseudomonadati</taxon>
        <taxon>Pseudomonadota</taxon>
        <taxon>Gammaproteobacteria</taxon>
        <taxon>Pseudomonadales</taxon>
        <taxon>Pseudomonadaceae</taxon>
        <taxon>Pseudomonas</taxon>
        <taxon>Pseudomonas syringae</taxon>
    </lineage>
</organism>
<feature type="non-terminal residue" evidence="3">
    <location>
        <position position="1"/>
    </location>
</feature>
<evidence type="ECO:0000313" key="4">
    <source>
        <dbReference type="Proteomes" id="UP000018849"/>
    </source>
</evidence>
<name>A0A656JXN0_PSESF</name>
<dbReference type="Proteomes" id="UP000018849">
    <property type="component" value="Unassembled WGS sequence"/>
</dbReference>
<accession>A0A656JXN0</accession>
<sequence length="117" mass="13324">IEQIEHYQPLTSATTLEQAARTQLGWITAWRIDRYAFASLKQATFYLQASDTEADETVRDQAKAARSNNQAAVKKRRLNAMAARQKNLWSRGSRTSMQTWRKPNCAKLPWSSLPPTA</sequence>
<feature type="region of interest" description="Disordered" evidence="1">
    <location>
        <begin position="84"/>
        <end position="117"/>
    </location>
</feature>
<dbReference type="InterPro" id="IPR054388">
    <property type="entry name" value="Tle1-like_C"/>
</dbReference>
<evidence type="ECO:0000313" key="3">
    <source>
        <dbReference type="EMBL" id="EPN59262.1"/>
    </source>
</evidence>
<dbReference type="Pfam" id="PF22137">
    <property type="entry name" value="T6SS_Tle1-like_C"/>
    <property type="match status" value="1"/>
</dbReference>
<protein>
    <recommendedName>
        <fullName evidence="2">T6SS Phospholipase effector Tle1-like C-terminal domain-containing protein</fullName>
    </recommendedName>
</protein>